<dbReference type="Proteomes" id="UP000274271">
    <property type="component" value="Unassembled WGS sequence"/>
</dbReference>
<name>A0A3P1CJD0_9BACT</name>
<evidence type="ECO:0000256" key="1">
    <source>
        <dbReference type="SAM" id="MobiDB-lite"/>
    </source>
</evidence>
<accession>A0A3P1CJD0</accession>
<keyword evidence="3" id="KW-1185">Reference proteome</keyword>
<dbReference type="EMBL" id="RQJP01000003">
    <property type="protein sequence ID" value="RRB13417.1"/>
    <property type="molecule type" value="Genomic_DNA"/>
</dbReference>
<feature type="region of interest" description="Disordered" evidence="1">
    <location>
        <begin position="252"/>
        <end position="276"/>
    </location>
</feature>
<protein>
    <submittedName>
        <fullName evidence="2">Helix-turn-helix domain-containing protein</fullName>
    </submittedName>
</protein>
<proteinExistence type="predicted"/>
<dbReference type="OrthoDB" id="5344394at2"/>
<gene>
    <name evidence="2" type="ORF">EHT87_14165</name>
</gene>
<comment type="caution">
    <text evidence="2">The sequence shown here is derived from an EMBL/GenBank/DDBJ whole genome shotgun (WGS) entry which is preliminary data.</text>
</comment>
<evidence type="ECO:0000313" key="2">
    <source>
        <dbReference type="EMBL" id="RRB13417.1"/>
    </source>
</evidence>
<organism evidence="2 3">
    <name type="scientific">Larkinella knui</name>
    <dbReference type="NCBI Taxonomy" id="2025310"/>
    <lineage>
        <taxon>Bacteria</taxon>
        <taxon>Pseudomonadati</taxon>
        <taxon>Bacteroidota</taxon>
        <taxon>Cytophagia</taxon>
        <taxon>Cytophagales</taxon>
        <taxon>Spirosomataceae</taxon>
        <taxon>Larkinella</taxon>
    </lineage>
</organism>
<dbReference type="AlphaFoldDB" id="A0A3P1CJD0"/>
<reference evidence="2 3" key="1">
    <citation type="submission" date="2018-11" db="EMBL/GenBank/DDBJ databases">
        <authorList>
            <person name="Zhou Z."/>
            <person name="Wang G."/>
        </authorList>
    </citation>
    <scope>NUCLEOTIDE SEQUENCE [LARGE SCALE GENOMIC DNA]</scope>
    <source>
        <strain evidence="2 3">KCTC42998</strain>
    </source>
</reference>
<feature type="compositionally biased region" description="Polar residues" evidence="1">
    <location>
        <begin position="252"/>
        <end position="263"/>
    </location>
</feature>
<evidence type="ECO:0000313" key="3">
    <source>
        <dbReference type="Proteomes" id="UP000274271"/>
    </source>
</evidence>
<dbReference type="RefSeq" id="WP_124907316.1">
    <property type="nucleotide sequence ID" value="NZ_RQJP01000003.1"/>
</dbReference>
<sequence length="296" mass="33532">MDFTTIYHPVRKQFGLSCNEYCVADMIFWLSSNPEAPVPGWCNASNGYLAEHMVLTRQSIITITQKLESLGLIEKNGDLKRTSKIWYKAVTGCKESLQGVKKVDTPTLSRKFTPCQKSLQEGVKKLDTDIYIDIQKEEVVDVVVETGEVKIEPLETKTTAIPPVAATPPDDLIEVLTQHEQNLKNNSEFVRGTARALGVKTADGQYDIERIRTLIGRFFAEQIVAENQRARVWSEAKRHCYSWIRIQIEKQPSPNERSNQSRFEPSGKANPRPAKRLAIVTDEQLLARMQEREKGG</sequence>